<dbReference type="SUPFAM" id="SSF88946">
    <property type="entry name" value="Sigma2 domain of RNA polymerase sigma factors"/>
    <property type="match status" value="1"/>
</dbReference>
<dbReference type="GO" id="GO:0006352">
    <property type="term" value="P:DNA-templated transcription initiation"/>
    <property type="evidence" value="ECO:0007669"/>
    <property type="project" value="UniProtKB-UniRule"/>
</dbReference>
<dbReference type="Pfam" id="PF04542">
    <property type="entry name" value="Sigma70_r2"/>
    <property type="match status" value="1"/>
</dbReference>
<dbReference type="PROSITE" id="PS00715">
    <property type="entry name" value="SIGMA70_1"/>
    <property type="match status" value="1"/>
</dbReference>
<sequence>MAAPAVCSEPEFYSDVKSTSAQSSNSLKHYNKPLPKQKKPTQNRLATVKRLSDGESSDSLDATRLYLKEIGHSPLLTAEQEVYYSRLVGKGDIASRQRMIESNLRLVVKIARRYLNRGLSLLDLIEEGNLGLIHAVGKFDPERGFRFSTYATWWIRQNIERGLMNQTRTIRLPVHVVKELNGYLRVKRELAQRTGKDVSESDIAALANSTVENVERLMRLNEKLTSSDAPVSIDSEKTIIDTIAADDHYGPGERFQSFELKKCLNTWLHQLSEKQREIILRRFGLNGFDADTLENVGKEIGLTRERVRQIQIEALKRLKLLIRREGLAADTIGSGL</sequence>
<comment type="similarity">
    <text evidence="6">Belongs to the sigma-70 factor family. RpoS subfamily.</text>
</comment>
<keyword evidence="3 6" id="KW-0731">Sigma factor</keyword>
<dbReference type="PROSITE" id="PS00716">
    <property type="entry name" value="SIGMA70_2"/>
    <property type="match status" value="1"/>
</dbReference>
<dbReference type="InterPro" id="IPR009042">
    <property type="entry name" value="RNA_pol_sigma70_r1_2"/>
</dbReference>
<dbReference type="Pfam" id="PF00140">
    <property type="entry name" value="Sigma70_r1_2"/>
    <property type="match status" value="1"/>
</dbReference>
<dbReference type="InterPro" id="IPR000943">
    <property type="entry name" value="RNA_pol_sigma70"/>
</dbReference>
<dbReference type="InterPro" id="IPR007630">
    <property type="entry name" value="RNA_pol_sigma70_r4"/>
</dbReference>
<dbReference type="InterPro" id="IPR036388">
    <property type="entry name" value="WH-like_DNA-bd_sf"/>
</dbReference>
<feature type="DNA-binding region" description="H-T-H motif" evidence="6">
    <location>
        <begin position="293"/>
        <end position="312"/>
    </location>
</feature>
<dbReference type="InterPro" id="IPR013325">
    <property type="entry name" value="RNA_pol_sigma_r2"/>
</dbReference>
<feature type="region of interest" description="Sigma-70 factor domain-1" evidence="6">
    <location>
        <begin position="61"/>
        <end position="94"/>
    </location>
</feature>
<dbReference type="NCBIfam" id="NF004207">
    <property type="entry name" value="PRK05657.1"/>
    <property type="match status" value="1"/>
</dbReference>
<evidence type="ECO:0000256" key="1">
    <source>
        <dbReference type="ARBA" id="ARBA00022490"/>
    </source>
</evidence>
<keyword evidence="5 6" id="KW-0804">Transcription</keyword>
<dbReference type="PANTHER" id="PTHR30603:SF67">
    <property type="entry name" value="RNA POLYMERASE SIGMA FACTOR RPOS"/>
    <property type="match status" value="1"/>
</dbReference>
<name>A0A2A5B096_9GAMM</name>
<feature type="region of interest" description="Sigma-70 factor domain-4" evidence="6">
    <location>
        <begin position="267"/>
        <end position="320"/>
    </location>
</feature>
<dbReference type="InterPro" id="IPR007627">
    <property type="entry name" value="RNA_pol_sigma70_r2"/>
</dbReference>
<dbReference type="HAMAP" id="MF_00959">
    <property type="entry name" value="Sigma70_RpoS"/>
    <property type="match status" value="1"/>
</dbReference>
<dbReference type="InterPro" id="IPR050239">
    <property type="entry name" value="Sigma-70_RNA_pol_init_factors"/>
</dbReference>
<dbReference type="NCBIfam" id="TIGR02937">
    <property type="entry name" value="sigma70-ECF"/>
    <property type="match status" value="1"/>
</dbReference>
<dbReference type="Proteomes" id="UP000218327">
    <property type="component" value="Unassembled WGS sequence"/>
</dbReference>
<evidence type="ECO:0000256" key="6">
    <source>
        <dbReference type="HAMAP-Rule" id="MF_00959"/>
    </source>
</evidence>
<dbReference type="InterPro" id="IPR007624">
    <property type="entry name" value="RNA_pol_sigma70_r3"/>
</dbReference>
<feature type="domain" description="RNA polymerase sigma-70" evidence="9">
    <location>
        <begin position="292"/>
        <end position="318"/>
    </location>
</feature>
<dbReference type="Pfam" id="PF04545">
    <property type="entry name" value="Sigma70_r4"/>
    <property type="match status" value="1"/>
</dbReference>
<feature type="region of interest" description="Sigma-70 factor domain-2" evidence="6">
    <location>
        <begin position="99"/>
        <end position="169"/>
    </location>
</feature>
<keyword evidence="1 6" id="KW-0963">Cytoplasm</keyword>
<dbReference type="InterPro" id="IPR014284">
    <property type="entry name" value="RNA_pol_sigma-70_dom"/>
</dbReference>
<dbReference type="CDD" id="cd06171">
    <property type="entry name" value="Sigma70_r4"/>
    <property type="match status" value="1"/>
</dbReference>
<comment type="caution">
    <text evidence="10">The sequence shown here is derived from an EMBL/GenBank/DDBJ whole genome shotgun (WGS) entry which is preliminary data.</text>
</comment>
<evidence type="ECO:0000256" key="2">
    <source>
        <dbReference type="ARBA" id="ARBA00023015"/>
    </source>
</evidence>
<evidence type="ECO:0000256" key="3">
    <source>
        <dbReference type="ARBA" id="ARBA00023082"/>
    </source>
</evidence>
<feature type="domain" description="RNA polymerase sigma-70" evidence="8">
    <location>
        <begin position="123"/>
        <end position="136"/>
    </location>
</feature>
<evidence type="ECO:0000259" key="9">
    <source>
        <dbReference type="PROSITE" id="PS00716"/>
    </source>
</evidence>
<evidence type="ECO:0000256" key="4">
    <source>
        <dbReference type="ARBA" id="ARBA00023125"/>
    </source>
</evidence>
<dbReference type="Gene3D" id="1.10.601.10">
    <property type="entry name" value="RNA Polymerase Primary Sigma Factor"/>
    <property type="match status" value="1"/>
</dbReference>
<dbReference type="FunFam" id="1.10.601.10:FF:000001">
    <property type="entry name" value="RNA polymerase sigma factor SigA"/>
    <property type="match status" value="1"/>
</dbReference>
<accession>A0A2A5B096</accession>
<dbReference type="GO" id="GO:0003677">
    <property type="term" value="F:DNA binding"/>
    <property type="evidence" value="ECO:0007669"/>
    <property type="project" value="UniProtKB-UniRule"/>
</dbReference>
<comment type="subcellular location">
    <subcellularLocation>
        <location evidence="6">Cytoplasm</location>
    </subcellularLocation>
</comment>
<evidence type="ECO:0000313" key="10">
    <source>
        <dbReference type="EMBL" id="PCJ24781.1"/>
    </source>
</evidence>
<dbReference type="Pfam" id="PF04539">
    <property type="entry name" value="Sigma70_r3"/>
    <property type="match status" value="1"/>
</dbReference>
<dbReference type="AlphaFoldDB" id="A0A2A5B096"/>
<comment type="subunit">
    <text evidence="6">Interacts with the RNA polymerase core enzyme.</text>
</comment>
<feature type="short sequence motif" description="Interaction with polymerase core subunit RpoC" evidence="6">
    <location>
        <begin position="123"/>
        <end position="126"/>
    </location>
</feature>
<feature type="region of interest" description="Sigma-70 factor domain-3" evidence="6">
    <location>
        <begin position="179"/>
        <end position="254"/>
    </location>
</feature>
<keyword evidence="4 6" id="KW-0238">DNA-binding</keyword>
<proteinExistence type="inferred from homology"/>
<dbReference type="EMBL" id="NVVJ01000023">
    <property type="protein sequence ID" value="PCJ24781.1"/>
    <property type="molecule type" value="Genomic_DNA"/>
</dbReference>
<dbReference type="Gene3D" id="1.10.10.10">
    <property type="entry name" value="Winged helix-like DNA-binding domain superfamily/Winged helix DNA-binding domain"/>
    <property type="match status" value="2"/>
</dbReference>
<feature type="region of interest" description="Disordered" evidence="7">
    <location>
        <begin position="1"/>
        <end position="45"/>
    </location>
</feature>
<dbReference type="NCBIfam" id="TIGR02394">
    <property type="entry name" value="rpoS_proteo"/>
    <property type="match status" value="1"/>
</dbReference>
<comment type="function">
    <text evidence="6">Sigma factors are initiation factors that promote the attachment of RNA polymerase to specific initiation sites and are then released. This sigma factor is the master transcriptional regulator of the stationary phase and the general stress response.</text>
</comment>
<evidence type="ECO:0000256" key="5">
    <source>
        <dbReference type="ARBA" id="ARBA00023163"/>
    </source>
</evidence>
<dbReference type="PRINTS" id="PR00046">
    <property type="entry name" value="SIGMA70FCT"/>
</dbReference>
<dbReference type="GO" id="GO:0016987">
    <property type="term" value="F:sigma factor activity"/>
    <property type="evidence" value="ECO:0007669"/>
    <property type="project" value="UniProtKB-UniRule"/>
</dbReference>
<dbReference type="InterPro" id="IPR012761">
    <property type="entry name" value="RNA_pol_sigma_RpoS"/>
</dbReference>
<feature type="compositionally biased region" description="Polar residues" evidence="7">
    <location>
        <begin position="16"/>
        <end position="28"/>
    </location>
</feature>
<evidence type="ECO:0000259" key="8">
    <source>
        <dbReference type="PROSITE" id="PS00715"/>
    </source>
</evidence>
<dbReference type="InterPro" id="IPR013324">
    <property type="entry name" value="RNA_pol_sigma_r3/r4-like"/>
</dbReference>
<keyword evidence="2 6" id="KW-0805">Transcription regulation</keyword>
<dbReference type="SUPFAM" id="SSF88659">
    <property type="entry name" value="Sigma3 and sigma4 domains of RNA polymerase sigma factors"/>
    <property type="match status" value="2"/>
</dbReference>
<feature type="compositionally biased region" description="Basic residues" evidence="7">
    <location>
        <begin position="29"/>
        <end position="41"/>
    </location>
</feature>
<protein>
    <recommendedName>
        <fullName evidence="6">RNA polymerase sigma factor RpoS</fullName>
    </recommendedName>
    <alternativeName>
        <fullName evidence="6">Sigma S</fullName>
    </alternativeName>
    <alternativeName>
        <fullName evidence="6">Sigma-38</fullName>
    </alternativeName>
</protein>
<reference evidence="11" key="1">
    <citation type="submission" date="2017-08" db="EMBL/GenBank/DDBJ databases">
        <title>A dynamic microbial community with high functional redundancy inhabits the cold, oxic subseafloor aquifer.</title>
        <authorList>
            <person name="Tully B.J."/>
            <person name="Wheat C.G."/>
            <person name="Glazer B.T."/>
            <person name="Huber J.A."/>
        </authorList>
    </citation>
    <scope>NUCLEOTIDE SEQUENCE [LARGE SCALE GENOMIC DNA]</scope>
</reference>
<evidence type="ECO:0000256" key="7">
    <source>
        <dbReference type="SAM" id="MobiDB-lite"/>
    </source>
</evidence>
<evidence type="ECO:0000313" key="11">
    <source>
        <dbReference type="Proteomes" id="UP000218327"/>
    </source>
</evidence>
<organism evidence="10 11">
    <name type="scientific">SAR86 cluster bacterium</name>
    <dbReference type="NCBI Taxonomy" id="2030880"/>
    <lineage>
        <taxon>Bacteria</taxon>
        <taxon>Pseudomonadati</taxon>
        <taxon>Pseudomonadota</taxon>
        <taxon>Gammaproteobacteria</taxon>
        <taxon>SAR86 cluster</taxon>
    </lineage>
</organism>
<dbReference type="GO" id="GO:0005737">
    <property type="term" value="C:cytoplasm"/>
    <property type="evidence" value="ECO:0007669"/>
    <property type="project" value="UniProtKB-SubCell"/>
</dbReference>
<dbReference type="PANTHER" id="PTHR30603">
    <property type="entry name" value="RNA POLYMERASE SIGMA FACTOR RPO"/>
    <property type="match status" value="1"/>
</dbReference>
<gene>
    <name evidence="6" type="primary">rpoS</name>
    <name evidence="10" type="ORF">COA96_08865</name>
</gene>